<evidence type="ECO:0000256" key="4">
    <source>
        <dbReference type="ARBA" id="ARBA00022741"/>
    </source>
</evidence>
<feature type="domain" description="Disease resistance N-terminal" evidence="8">
    <location>
        <begin position="21"/>
        <end position="100"/>
    </location>
</feature>
<evidence type="ECO:0000313" key="11">
    <source>
        <dbReference type="EMBL" id="KAJ1704351.1"/>
    </source>
</evidence>
<evidence type="ECO:0000256" key="2">
    <source>
        <dbReference type="ARBA" id="ARBA00022614"/>
    </source>
</evidence>
<dbReference type="SUPFAM" id="SSF52058">
    <property type="entry name" value="L domain-like"/>
    <property type="match status" value="1"/>
</dbReference>
<dbReference type="Proteomes" id="UP001151287">
    <property type="component" value="Unassembled WGS sequence"/>
</dbReference>
<evidence type="ECO:0000259" key="8">
    <source>
        <dbReference type="Pfam" id="PF18052"/>
    </source>
</evidence>
<dbReference type="Gene3D" id="1.10.8.430">
    <property type="entry name" value="Helical domain of apoptotic protease-activating factors"/>
    <property type="match status" value="1"/>
</dbReference>
<evidence type="ECO:0000256" key="3">
    <source>
        <dbReference type="ARBA" id="ARBA00022737"/>
    </source>
</evidence>
<dbReference type="InterPro" id="IPR002182">
    <property type="entry name" value="NB-ARC"/>
</dbReference>
<gene>
    <name evidence="11" type="ORF">LUZ63_004130</name>
</gene>
<feature type="coiled-coil region" evidence="6">
    <location>
        <begin position="118"/>
        <end position="145"/>
    </location>
</feature>
<dbReference type="InterPro" id="IPR042197">
    <property type="entry name" value="Apaf_helical"/>
</dbReference>
<dbReference type="InterPro" id="IPR055414">
    <property type="entry name" value="LRR_R13L4/SHOC2-like"/>
</dbReference>
<dbReference type="InterPro" id="IPR041118">
    <property type="entry name" value="Rx_N"/>
</dbReference>
<evidence type="ECO:0000256" key="6">
    <source>
        <dbReference type="SAM" id="Coils"/>
    </source>
</evidence>
<dbReference type="SUPFAM" id="SSF52540">
    <property type="entry name" value="P-loop containing nucleoside triphosphate hydrolases"/>
    <property type="match status" value="1"/>
</dbReference>
<evidence type="ECO:0000313" key="12">
    <source>
        <dbReference type="Proteomes" id="UP001151287"/>
    </source>
</evidence>
<dbReference type="PANTHER" id="PTHR23155:SF1182">
    <property type="entry name" value="OS07G0186500 PROTEIN"/>
    <property type="match status" value="1"/>
</dbReference>
<evidence type="ECO:0000256" key="1">
    <source>
        <dbReference type="ARBA" id="ARBA00008894"/>
    </source>
</evidence>
<dbReference type="Pfam" id="PF18052">
    <property type="entry name" value="Rx_N"/>
    <property type="match status" value="1"/>
</dbReference>
<proteinExistence type="inferred from homology"/>
<dbReference type="InterPro" id="IPR058922">
    <property type="entry name" value="WHD_DRP"/>
</dbReference>
<dbReference type="InterPro" id="IPR044974">
    <property type="entry name" value="Disease_R_plants"/>
</dbReference>
<dbReference type="EMBL" id="JAMQYH010000001">
    <property type="protein sequence ID" value="KAJ1704351.1"/>
    <property type="molecule type" value="Genomic_DNA"/>
</dbReference>
<dbReference type="Pfam" id="PF23598">
    <property type="entry name" value="LRR_14"/>
    <property type="match status" value="1"/>
</dbReference>
<dbReference type="Gene3D" id="1.20.5.4130">
    <property type="match status" value="1"/>
</dbReference>
<dbReference type="PRINTS" id="PR00364">
    <property type="entry name" value="DISEASERSIST"/>
</dbReference>
<organism evidence="11 12">
    <name type="scientific">Rhynchospora breviuscula</name>
    <dbReference type="NCBI Taxonomy" id="2022672"/>
    <lineage>
        <taxon>Eukaryota</taxon>
        <taxon>Viridiplantae</taxon>
        <taxon>Streptophyta</taxon>
        <taxon>Embryophyta</taxon>
        <taxon>Tracheophyta</taxon>
        <taxon>Spermatophyta</taxon>
        <taxon>Magnoliopsida</taxon>
        <taxon>Liliopsida</taxon>
        <taxon>Poales</taxon>
        <taxon>Cyperaceae</taxon>
        <taxon>Cyperoideae</taxon>
        <taxon>Rhynchosporeae</taxon>
        <taxon>Rhynchospora</taxon>
    </lineage>
</organism>
<evidence type="ECO:0000259" key="7">
    <source>
        <dbReference type="Pfam" id="PF00931"/>
    </source>
</evidence>
<feature type="domain" description="Disease resistance protein winged helix" evidence="9">
    <location>
        <begin position="438"/>
        <end position="509"/>
    </location>
</feature>
<dbReference type="Pfam" id="PF23559">
    <property type="entry name" value="WHD_DRP"/>
    <property type="match status" value="1"/>
</dbReference>
<dbReference type="GO" id="GO:0043531">
    <property type="term" value="F:ADP binding"/>
    <property type="evidence" value="ECO:0007669"/>
    <property type="project" value="InterPro"/>
</dbReference>
<evidence type="ECO:0000259" key="10">
    <source>
        <dbReference type="Pfam" id="PF23598"/>
    </source>
</evidence>
<name>A0A9Q0HZM9_9POAL</name>
<dbReference type="Gene3D" id="3.80.10.10">
    <property type="entry name" value="Ribonuclease Inhibitor"/>
    <property type="match status" value="1"/>
</dbReference>
<keyword evidence="6" id="KW-0175">Coiled coil</keyword>
<feature type="domain" description="Disease resistance R13L4/SHOC-2-like LRR" evidence="10">
    <location>
        <begin position="574"/>
        <end position="883"/>
    </location>
</feature>
<dbReference type="Pfam" id="PF00931">
    <property type="entry name" value="NB-ARC"/>
    <property type="match status" value="1"/>
</dbReference>
<dbReference type="OrthoDB" id="598235at2759"/>
<dbReference type="AlphaFoldDB" id="A0A9Q0HZM9"/>
<keyword evidence="4" id="KW-0547">Nucleotide-binding</keyword>
<keyword evidence="5" id="KW-0611">Plant defense</keyword>
<dbReference type="PANTHER" id="PTHR23155">
    <property type="entry name" value="DISEASE RESISTANCE PROTEIN RP"/>
    <property type="match status" value="1"/>
</dbReference>
<keyword evidence="3" id="KW-0677">Repeat</keyword>
<comment type="similarity">
    <text evidence="1">Belongs to the disease resistance NB-LRR family.</text>
</comment>
<keyword evidence="12" id="KW-1185">Reference proteome</keyword>
<dbReference type="GO" id="GO:0002758">
    <property type="term" value="P:innate immune response-activating signaling pathway"/>
    <property type="evidence" value="ECO:0007669"/>
    <property type="project" value="UniProtKB-ARBA"/>
</dbReference>
<dbReference type="InterPro" id="IPR036388">
    <property type="entry name" value="WH-like_DNA-bd_sf"/>
</dbReference>
<dbReference type="InterPro" id="IPR032675">
    <property type="entry name" value="LRR_dom_sf"/>
</dbReference>
<dbReference type="GO" id="GO:0009626">
    <property type="term" value="P:plant-type hypersensitive response"/>
    <property type="evidence" value="ECO:0007669"/>
    <property type="project" value="UniProtKB-ARBA"/>
</dbReference>
<protein>
    <submittedName>
        <fullName evidence="11">Uncharacterized protein</fullName>
    </submittedName>
</protein>
<sequence>MAASLISGVIQKINTLVGGDMLQTISSNLIEKISAISEVESSIEHIENEFKMIQAVIRKANKCLSNDPPYLAWLDGIRGVALKVEDTIDEYAYLLGQAAVSESYFKKSTGFIKNLESWNNIVTRIKKLEADLEKLKSRSDRYGIALPHVEESRSLNAIMNQHIMNYSYFIDEDEIVGNVEEIKVLTEWITNDRRERTIISICGMGGVGKTTIVNYVYKKQEAARNFHCYVWVSVSSTFAFDDLLKRIIKQVLLQKERNVYLEIDNMDLRHLVEKLKMELLDKKYLIILDDVWQSDALLLCNTFPKNDLGSRVIVTTRKENVASLADAKNQIKLNAFSEEASWDLFCKKAFCTIPENRCPESLIRWAKKIVAKCQGLALAIVVIGSLLACRDRKEQEWKCFYNQLSWELSNNPQIKDVLNLSINDLLPHLRTCFLYCVLFPEDADISSNLICRLWIAEGFVEEKGKDTTMEEVAQGYIKELVYRSLIQVVEKNVYGRIKRFRVHDLLRDICIATSKEERFSVMWDNPHLSLRFGEEARRISVQKGSEDIKPSSGSSTLRTYLLFDKDMSYSCIQDALKTFRLLRVLSLRSSKIKEVPEVIFQLFNLHYLDLSRTEVSEISKSLGNLHNLQTLDLGFTGVKKLPDELSKLKKLRHLYVVRVLDYTLQTFDSFAGVYVPTSICNLKDLQNLRFIEATKDLSGNLQKLNLLRVLHLWKVRQCFIAELCASVAMLPNLTYFSLSAFDNNEVLNLNCLDPLPDLEKLRLLGRLEKGILPWVFHSLYKLRDLTLFWSGLKEDPLGSLAHMSNLVSLYLVRAYDGELLTFREDYFPNLKHLFLRDLTQLVQIEIESRTMINLYHLHLSGLQSLQCVPKGLSFLSSLQRMTLQDMPEVFVEKLSGDEGRLIQHVPNVTFFF</sequence>
<dbReference type="FunFam" id="3.40.50.300:FF:001091">
    <property type="entry name" value="Probable disease resistance protein At1g61300"/>
    <property type="match status" value="1"/>
</dbReference>
<dbReference type="InterPro" id="IPR027417">
    <property type="entry name" value="P-loop_NTPase"/>
</dbReference>
<dbReference type="Gene3D" id="1.10.10.10">
    <property type="entry name" value="Winged helix-like DNA-binding domain superfamily/Winged helix DNA-binding domain"/>
    <property type="match status" value="1"/>
</dbReference>
<dbReference type="Gene3D" id="3.40.50.300">
    <property type="entry name" value="P-loop containing nucleotide triphosphate hydrolases"/>
    <property type="match status" value="1"/>
</dbReference>
<feature type="domain" description="NB-ARC" evidence="7">
    <location>
        <begin position="185"/>
        <end position="350"/>
    </location>
</feature>
<comment type="caution">
    <text evidence="11">The sequence shown here is derived from an EMBL/GenBank/DDBJ whole genome shotgun (WGS) entry which is preliminary data.</text>
</comment>
<dbReference type="GO" id="GO:0042742">
    <property type="term" value="P:defense response to bacterium"/>
    <property type="evidence" value="ECO:0007669"/>
    <property type="project" value="UniProtKB-ARBA"/>
</dbReference>
<keyword evidence="2" id="KW-0433">Leucine-rich repeat</keyword>
<evidence type="ECO:0000259" key="9">
    <source>
        <dbReference type="Pfam" id="PF23559"/>
    </source>
</evidence>
<reference evidence="11" key="1">
    <citation type="journal article" date="2022" name="Cell">
        <title>Repeat-based holocentromeres influence genome architecture and karyotype evolution.</title>
        <authorList>
            <person name="Hofstatter P.G."/>
            <person name="Thangavel G."/>
            <person name="Lux T."/>
            <person name="Neumann P."/>
            <person name="Vondrak T."/>
            <person name="Novak P."/>
            <person name="Zhang M."/>
            <person name="Costa L."/>
            <person name="Castellani M."/>
            <person name="Scott A."/>
            <person name="Toegelov H."/>
            <person name="Fuchs J."/>
            <person name="Mata-Sucre Y."/>
            <person name="Dias Y."/>
            <person name="Vanzela A.L.L."/>
            <person name="Huettel B."/>
            <person name="Almeida C.C.S."/>
            <person name="Simkova H."/>
            <person name="Souza G."/>
            <person name="Pedrosa-Harand A."/>
            <person name="Macas J."/>
            <person name="Mayer K.F.X."/>
            <person name="Houben A."/>
            <person name="Marques A."/>
        </authorList>
    </citation>
    <scope>NUCLEOTIDE SEQUENCE</scope>
    <source>
        <strain evidence="11">RhyBre1mFocal</strain>
    </source>
</reference>
<dbReference type="FunFam" id="1.10.10.10:FF:000322">
    <property type="entry name" value="Probable disease resistance protein At1g63360"/>
    <property type="match status" value="1"/>
</dbReference>
<accession>A0A9Q0HZM9</accession>
<evidence type="ECO:0000256" key="5">
    <source>
        <dbReference type="ARBA" id="ARBA00022821"/>
    </source>
</evidence>